<keyword evidence="1" id="KW-1133">Transmembrane helix</keyword>
<organism evidence="2 3">
    <name type="scientific">Sulfurirhabdus autotrophica</name>
    <dbReference type="NCBI Taxonomy" id="1706046"/>
    <lineage>
        <taxon>Bacteria</taxon>
        <taxon>Pseudomonadati</taxon>
        <taxon>Pseudomonadota</taxon>
        <taxon>Betaproteobacteria</taxon>
        <taxon>Nitrosomonadales</taxon>
        <taxon>Sulfuricellaceae</taxon>
        <taxon>Sulfurirhabdus</taxon>
    </lineage>
</organism>
<reference evidence="2 3" key="1">
    <citation type="submission" date="2019-03" db="EMBL/GenBank/DDBJ databases">
        <title>Genomic Encyclopedia of Type Strains, Phase IV (KMG-IV): sequencing the most valuable type-strain genomes for metagenomic binning, comparative biology and taxonomic classification.</title>
        <authorList>
            <person name="Goeker M."/>
        </authorList>
    </citation>
    <scope>NUCLEOTIDE SEQUENCE [LARGE SCALE GENOMIC DNA]</scope>
    <source>
        <strain evidence="2 3">DSM 100309</strain>
    </source>
</reference>
<dbReference type="EMBL" id="SMCO01000001">
    <property type="protein sequence ID" value="TCV90633.1"/>
    <property type="molecule type" value="Genomic_DNA"/>
</dbReference>
<proteinExistence type="predicted"/>
<keyword evidence="3" id="KW-1185">Reference proteome</keyword>
<feature type="transmembrane region" description="Helical" evidence="1">
    <location>
        <begin position="7"/>
        <end position="28"/>
    </location>
</feature>
<protein>
    <submittedName>
        <fullName evidence="2">Uncharacterized protein</fullName>
    </submittedName>
</protein>
<dbReference type="AlphaFoldDB" id="A0A4R3YIX2"/>
<evidence type="ECO:0000256" key="1">
    <source>
        <dbReference type="SAM" id="Phobius"/>
    </source>
</evidence>
<dbReference type="RefSeq" id="WP_124947454.1">
    <property type="nucleotide sequence ID" value="NZ_BHVT01000073.1"/>
</dbReference>
<dbReference type="OrthoDB" id="9987006at2"/>
<evidence type="ECO:0000313" key="2">
    <source>
        <dbReference type="EMBL" id="TCV90633.1"/>
    </source>
</evidence>
<name>A0A4R3YIX2_9PROT</name>
<evidence type="ECO:0000313" key="3">
    <source>
        <dbReference type="Proteomes" id="UP000295367"/>
    </source>
</evidence>
<keyword evidence="1" id="KW-0812">Transmembrane</keyword>
<accession>A0A4R3YIX2</accession>
<comment type="caution">
    <text evidence="2">The sequence shown here is derived from an EMBL/GenBank/DDBJ whole genome shotgun (WGS) entry which is preliminary data.</text>
</comment>
<keyword evidence="1" id="KW-0472">Membrane</keyword>
<gene>
    <name evidence="2" type="ORF">EDC63_101607</name>
</gene>
<dbReference type="Proteomes" id="UP000295367">
    <property type="component" value="Unassembled WGS sequence"/>
</dbReference>
<sequence length="101" mass="11126">MQGNKQTFLTVGSSIFLLLVIVNISLFMSNQAVQNQITERAQYIQQSLQLEKIYQPLVHALADLAANRHDAQINALLNEQGISVTVTPPTAQPAPTKKRQG</sequence>